<keyword evidence="6 8" id="KW-1133">Transmembrane helix</keyword>
<dbReference type="OrthoDB" id="2381188at2"/>
<feature type="transmembrane region" description="Helical" evidence="8">
    <location>
        <begin position="54"/>
        <end position="76"/>
    </location>
</feature>
<evidence type="ECO:0000313" key="10">
    <source>
        <dbReference type="Proteomes" id="UP000468638"/>
    </source>
</evidence>
<comment type="caution">
    <text evidence="9">The sequence shown here is derived from an EMBL/GenBank/DDBJ whole genome shotgun (WGS) entry which is preliminary data.</text>
</comment>
<gene>
    <name evidence="9" type="ORF">GLW05_15125</name>
</gene>
<protein>
    <submittedName>
        <fullName evidence="9">Endospore germination permease</fullName>
    </submittedName>
</protein>
<feature type="transmembrane region" description="Helical" evidence="8">
    <location>
        <begin position="23"/>
        <end position="48"/>
    </location>
</feature>
<keyword evidence="5 8" id="KW-0812">Transmembrane</keyword>
<organism evidence="9 10">
    <name type="scientific">Pontibacillus yanchengensis</name>
    <dbReference type="NCBI Taxonomy" id="462910"/>
    <lineage>
        <taxon>Bacteria</taxon>
        <taxon>Bacillati</taxon>
        <taxon>Bacillota</taxon>
        <taxon>Bacilli</taxon>
        <taxon>Bacillales</taxon>
        <taxon>Bacillaceae</taxon>
        <taxon>Pontibacillus</taxon>
    </lineage>
</organism>
<keyword evidence="7 8" id="KW-0472">Membrane</keyword>
<evidence type="ECO:0000256" key="8">
    <source>
        <dbReference type="SAM" id="Phobius"/>
    </source>
</evidence>
<feature type="transmembrane region" description="Helical" evidence="8">
    <location>
        <begin position="347"/>
        <end position="370"/>
    </location>
</feature>
<dbReference type="InterPro" id="IPR004761">
    <property type="entry name" value="Spore_GerAB"/>
</dbReference>
<accession>A0A6I5A0N8</accession>
<dbReference type="GO" id="GO:0009847">
    <property type="term" value="P:spore germination"/>
    <property type="evidence" value="ECO:0007669"/>
    <property type="project" value="InterPro"/>
</dbReference>
<feature type="transmembrane region" description="Helical" evidence="8">
    <location>
        <begin position="286"/>
        <end position="309"/>
    </location>
</feature>
<dbReference type="PANTHER" id="PTHR34975:SF2">
    <property type="entry name" value="SPORE GERMINATION PROTEIN A2"/>
    <property type="match status" value="1"/>
</dbReference>
<keyword evidence="3" id="KW-0813">Transport</keyword>
<feature type="transmembrane region" description="Helical" evidence="8">
    <location>
        <begin position="231"/>
        <end position="253"/>
    </location>
</feature>
<evidence type="ECO:0000256" key="4">
    <source>
        <dbReference type="ARBA" id="ARBA00022544"/>
    </source>
</evidence>
<dbReference type="EMBL" id="WMEQ01000012">
    <property type="protein sequence ID" value="MYL34926.1"/>
    <property type="molecule type" value="Genomic_DNA"/>
</dbReference>
<dbReference type="PANTHER" id="PTHR34975">
    <property type="entry name" value="SPORE GERMINATION PROTEIN A2"/>
    <property type="match status" value="1"/>
</dbReference>
<comment type="subcellular location">
    <subcellularLocation>
        <location evidence="1">Membrane</location>
        <topology evidence="1">Multi-pass membrane protein</topology>
    </subcellularLocation>
</comment>
<proteinExistence type="inferred from homology"/>
<dbReference type="Pfam" id="PF03845">
    <property type="entry name" value="Spore_permease"/>
    <property type="match status" value="1"/>
</dbReference>
<evidence type="ECO:0000256" key="1">
    <source>
        <dbReference type="ARBA" id="ARBA00004141"/>
    </source>
</evidence>
<feature type="transmembrane region" description="Helical" evidence="8">
    <location>
        <begin position="198"/>
        <end position="219"/>
    </location>
</feature>
<dbReference type="Proteomes" id="UP000468638">
    <property type="component" value="Unassembled WGS sequence"/>
</dbReference>
<keyword evidence="4" id="KW-0309">Germination</keyword>
<feature type="transmembrane region" description="Helical" evidence="8">
    <location>
        <begin position="135"/>
        <end position="151"/>
    </location>
</feature>
<evidence type="ECO:0000313" key="9">
    <source>
        <dbReference type="EMBL" id="MYL34926.1"/>
    </source>
</evidence>
<comment type="similarity">
    <text evidence="2">Belongs to the amino acid-polyamine-organocation (APC) superfamily. Spore germination protein (SGP) (TC 2.A.3.9) family.</text>
</comment>
<dbReference type="NCBIfam" id="TIGR00912">
    <property type="entry name" value="2A0309"/>
    <property type="match status" value="1"/>
</dbReference>
<feature type="transmembrane region" description="Helical" evidence="8">
    <location>
        <begin position="321"/>
        <end position="341"/>
    </location>
</feature>
<feature type="transmembrane region" description="Helical" evidence="8">
    <location>
        <begin position="96"/>
        <end position="115"/>
    </location>
</feature>
<evidence type="ECO:0000256" key="2">
    <source>
        <dbReference type="ARBA" id="ARBA00007998"/>
    </source>
</evidence>
<evidence type="ECO:0000256" key="7">
    <source>
        <dbReference type="ARBA" id="ARBA00023136"/>
    </source>
</evidence>
<evidence type="ECO:0000256" key="3">
    <source>
        <dbReference type="ARBA" id="ARBA00022448"/>
    </source>
</evidence>
<feature type="transmembrane region" description="Helical" evidence="8">
    <location>
        <begin position="158"/>
        <end position="178"/>
    </location>
</feature>
<name>A0A6I5A0N8_9BACI</name>
<dbReference type="GO" id="GO:0016020">
    <property type="term" value="C:membrane"/>
    <property type="evidence" value="ECO:0007669"/>
    <property type="project" value="UniProtKB-SubCell"/>
</dbReference>
<evidence type="ECO:0000256" key="5">
    <source>
        <dbReference type="ARBA" id="ARBA00022692"/>
    </source>
</evidence>
<sequence length="376" mass="42816">MNKQSYFIDNKEKRILSMRNEPISFLQLVFLIMMSTGFYNHVILSAIINEGGRGAWIGALMSLIPITIFLSIIYFIQVKTKNKSIVSYFEVCFGKIGSKFLLLPIIIYFLLQAYITFFDTITWTNVSYLPNTPELVLSISSILVIGLFLKGGIQSITIISGILLPVVVILGLFVSFSNMPNKNYSLLFPPFINGWDPILKSFFYSLSGSVDLIILFFLQDKLKQKASYWKYLIIGLLLTNLLLAPITGGIALFGPEINSQLRYPAYEQWRVVTIGNYISHVDYLTIYQWLSGAVVRIALMIILIPELFAIKKAKTKSKVHLAILIGLVLSLLLPISDIDFYTFIKELFLPVMIICMSIYFFIFVAVVTWVNRRQKI</sequence>
<reference evidence="9 10" key="1">
    <citation type="submission" date="2019-11" db="EMBL/GenBank/DDBJ databases">
        <title>Genome sequences of 17 halophilic strains isolated from different environments.</title>
        <authorList>
            <person name="Furrow R.E."/>
        </authorList>
    </citation>
    <scope>NUCLEOTIDE SEQUENCE [LARGE SCALE GENOMIC DNA]</scope>
    <source>
        <strain evidence="9 10">22514_16_FS</strain>
    </source>
</reference>
<dbReference type="AlphaFoldDB" id="A0A6I5A0N8"/>
<evidence type="ECO:0000256" key="6">
    <source>
        <dbReference type="ARBA" id="ARBA00022989"/>
    </source>
</evidence>